<dbReference type="AlphaFoldDB" id="A0A9D3SYY1"/>
<accession>A0A9D3SYY1</accession>
<evidence type="ECO:0000313" key="3">
    <source>
        <dbReference type="Proteomes" id="UP000824219"/>
    </source>
</evidence>
<dbReference type="EMBL" id="JAHKSW010000001">
    <property type="protein sequence ID" value="KAG7336469.1"/>
    <property type="molecule type" value="Genomic_DNA"/>
</dbReference>
<feature type="compositionally biased region" description="Polar residues" evidence="1">
    <location>
        <begin position="1"/>
        <end position="24"/>
    </location>
</feature>
<evidence type="ECO:0000313" key="2">
    <source>
        <dbReference type="EMBL" id="KAG7336469.1"/>
    </source>
</evidence>
<sequence>METLNKTTPKLSAALSHQPTGTSPDNHKELQSDRSGPELCVYEEILHKAPESATEDNGSVIGEANVQQTHLSTNHNSSPPLSANQHAPLDFGGGGNGTTEEEVAQEISGNSTQQMSCCVFVSLSGSSESKSAVVRKMDGSSYPWISMDRKNRSTSWCRVKTLEAQNVEENFLWL</sequence>
<feature type="region of interest" description="Disordered" evidence="1">
    <location>
        <begin position="69"/>
        <end position="102"/>
    </location>
</feature>
<keyword evidence="3" id="KW-1185">Reference proteome</keyword>
<comment type="caution">
    <text evidence="2">The sequence shown here is derived from an EMBL/GenBank/DDBJ whole genome shotgun (WGS) entry which is preliminary data.</text>
</comment>
<dbReference type="OrthoDB" id="43122at2759"/>
<feature type="region of interest" description="Disordered" evidence="1">
    <location>
        <begin position="1"/>
        <end position="39"/>
    </location>
</feature>
<reference evidence="2 3" key="1">
    <citation type="submission" date="2021-06" db="EMBL/GenBank/DDBJ databases">
        <title>Chromosome-level genome assembly of the red-tail catfish (Hemibagrus wyckioides).</title>
        <authorList>
            <person name="Shao F."/>
        </authorList>
    </citation>
    <scope>NUCLEOTIDE SEQUENCE [LARGE SCALE GENOMIC DNA]</scope>
    <source>
        <strain evidence="2">EC202008001</strain>
        <tissue evidence="2">Blood</tissue>
    </source>
</reference>
<dbReference type="Proteomes" id="UP000824219">
    <property type="component" value="Linkage Group LG01"/>
</dbReference>
<evidence type="ECO:0000256" key="1">
    <source>
        <dbReference type="SAM" id="MobiDB-lite"/>
    </source>
</evidence>
<name>A0A9D3SYY1_9TELE</name>
<feature type="compositionally biased region" description="Basic and acidic residues" evidence="1">
    <location>
        <begin position="25"/>
        <end position="36"/>
    </location>
</feature>
<proteinExistence type="predicted"/>
<gene>
    <name evidence="2" type="ORF">KOW79_001162</name>
</gene>
<protein>
    <submittedName>
        <fullName evidence="2">Uncharacterized protein</fullName>
    </submittedName>
</protein>
<feature type="compositionally biased region" description="Polar residues" evidence="1">
    <location>
        <begin position="69"/>
        <end position="85"/>
    </location>
</feature>
<organism evidence="2 3">
    <name type="scientific">Hemibagrus wyckioides</name>
    <dbReference type="NCBI Taxonomy" id="337641"/>
    <lineage>
        <taxon>Eukaryota</taxon>
        <taxon>Metazoa</taxon>
        <taxon>Chordata</taxon>
        <taxon>Craniata</taxon>
        <taxon>Vertebrata</taxon>
        <taxon>Euteleostomi</taxon>
        <taxon>Actinopterygii</taxon>
        <taxon>Neopterygii</taxon>
        <taxon>Teleostei</taxon>
        <taxon>Ostariophysi</taxon>
        <taxon>Siluriformes</taxon>
        <taxon>Bagridae</taxon>
        <taxon>Hemibagrus</taxon>
    </lineage>
</organism>